<dbReference type="InterPro" id="IPR053714">
    <property type="entry name" value="Iso_Racemase_Enz_sf"/>
</dbReference>
<sequence>MTSNEAYIESFSMDNLGFSMTTLRDSLDVFCLIQSNEILPSMKNIQHDQSPVVGFVTAPEWLEPAVTEFPTTVQENIRVRQSPLMLPGFDYQLESIANVQDQLNLNAQRLKAMGCDLVAQVGTPFAWAGTNSEAEARARCDAMQQASGVSCVMTSLAIVDGLRARGVNKIAINCPYYEHNWRDQFSAFMRQCDFQVIAAANLHDLGLVKPQESLTLYHTPSEKLICESFQKLAERAPEAEAIVVPGTAVRTLPILQTLEKMLDKPVITADTILYWAIAQQLGLTLKPIMGTYSHL</sequence>
<dbReference type="AlphaFoldDB" id="A0A6S6S462"/>
<dbReference type="Gene3D" id="3.40.50.12500">
    <property type="match status" value="1"/>
</dbReference>
<name>A0A6S6S462_9GAMM</name>
<reference evidence="1" key="1">
    <citation type="submission" date="2020-01" db="EMBL/GenBank/DDBJ databases">
        <authorList>
            <person name="Meier V. D."/>
            <person name="Meier V D."/>
        </authorList>
    </citation>
    <scope>NUCLEOTIDE SEQUENCE</scope>
    <source>
        <strain evidence="1">HLG_WM_MAG_07</strain>
    </source>
</reference>
<dbReference type="InterPro" id="IPR026286">
    <property type="entry name" value="MaiA/AMDase"/>
</dbReference>
<protein>
    <recommendedName>
        <fullName evidence="2">Maleate isomerase</fullName>
    </recommendedName>
</protein>
<dbReference type="PANTHER" id="PTHR40267:SF1">
    <property type="entry name" value="BLR3294 PROTEIN"/>
    <property type="match status" value="1"/>
</dbReference>
<accession>A0A6S6S462</accession>
<proteinExistence type="predicted"/>
<dbReference type="PANTHER" id="PTHR40267">
    <property type="entry name" value="BLR3294 PROTEIN"/>
    <property type="match status" value="1"/>
</dbReference>
<gene>
    <name evidence="1" type="ORF">HELGO_WM11608</name>
</gene>
<dbReference type="EMBL" id="CACVAY010000021">
    <property type="protein sequence ID" value="CAA6804410.1"/>
    <property type="molecule type" value="Genomic_DNA"/>
</dbReference>
<dbReference type="Pfam" id="PF17645">
    <property type="entry name" value="Amdase"/>
    <property type="match status" value="1"/>
</dbReference>
<organism evidence="1">
    <name type="scientific">uncultured Thiotrichaceae bacterium</name>
    <dbReference type="NCBI Taxonomy" id="298394"/>
    <lineage>
        <taxon>Bacteria</taxon>
        <taxon>Pseudomonadati</taxon>
        <taxon>Pseudomonadota</taxon>
        <taxon>Gammaproteobacteria</taxon>
        <taxon>Thiotrichales</taxon>
        <taxon>Thiotrichaceae</taxon>
        <taxon>environmental samples</taxon>
    </lineage>
</organism>
<evidence type="ECO:0000313" key="1">
    <source>
        <dbReference type="EMBL" id="CAA6804410.1"/>
    </source>
</evidence>
<evidence type="ECO:0008006" key="2">
    <source>
        <dbReference type="Google" id="ProtNLM"/>
    </source>
</evidence>